<feature type="region of interest" description="Disordered" evidence="1">
    <location>
        <begin position="140"/>
        <end position="183"/>
    </location>
</feature>
<feature type="compositionally biased region" description="Polar residues" evidence="1">
    <location>
        <begin position="168"/>
        <end position="183"/>
    </location>
</feature>
<sequence>MGRSGSDWTQLIHKHVAPAENQSFLVKINFPLFRLLPKHQRDSAPFVRALTPPTAAIRSPAYSHNPLLLESQADITLITGTEIGLISDTNSPGGNKLAPNVGLSFDKASKTPFQADAYNRSDNTGSFLQDEIDQHGERIRGPASTAHRTESSESSPTATTGSRRGQHPSGSSPCGETMHTDTASVTSVIPTVVLRVEEYLFSGDTDEDPENTSLPRRVKARLAHRLLRGRATKANVFFLTRDTTISDLEKRLLEKYSGYSEMGRASGSLLRKKDLLALSARCLHNPVRPWLASARSGWWTSSTPPRSFSRIYDPTESRKTAAGPTANHCRGPNQGRSEPRNRETLSLAGPPMPARLERTGEKQRTAQPSESTTKVVARELANPGEIRATVWSNADQPSHTATAAHTSTTLASVAGNQENAKINTGEGAPQAPKENESAETPVKADIEQQTPRKSEEVSRKKKVIGRLSVQISPPKGTSTPAEGKPSPGNLSILEYKWDHEEHRSVKKRRLEETSLEDELVEVEKARTLLVRKYKQLVTRLGKETKALCQIVRENQNTNRKIKEVSNKLESTAK</sequence>
<feature type="region of interest" description="Disordered" evidence="1">
    <location>
        <begin position="309"/>
        <end position="376"/>
    </location>
</feature>
<evidence type="ECO:0000256" key="1">
    <source>
        <dbReference type="SAM" id="MobiDB-lite"/>
    </source>
</evidence>
<proteinExistence type="predicted"/>
<evidence type="ECO:0000313" key="3">
    <source>
        <dbReference type="Proteomes" id="UP000719412"/>
    </source>
</evidence>
<feature type="region of interest" description="Disordered" evidence="1">
    <location>
        <begin position="421"/>
        <end position="465"/>
    </location>
</feature>
<dbReference type="AlphaFoldDB" id="A0A8J6H4L0"/>
<name>A0A8J6H4L0_TENMO</name>
<reference evidence="2" key="1">
    <citation type="journal article" date="2020" name="J Insects Food Feed">
        <title>The yellow mealworm (Tenebrio molitor) genome: a resource for the emerging insects as food and feed industry.</title>
        <authorList>
            <person name="Eriksson T."/>
            <person name="Andere A."/>
            <person name="Kelstrup H."/>
            <person name="Emery V."/>
            <person name="Picard C."/>
        </authorList>
    </citation>
    <scope>NUCLEOTIDE SEQUENCE</scope>
    <source>
        <strain evidence="2">Stoneville</strain>
        <tissue evidence="2">Whole head</tissue>
    </source>
</reference>
<feature type="compositionally biased region" description="Basic and acidic residues" evidence="1">
    <location>
        <begin position="355"/>
        <end position="364"/>
    </location>
</feature>
<dbReference type="EMBL" id="JABDTM020026615">
    <property type="protein sequence ID" value="KAH0811720.1"/>
    <property type="molecule type" value="Genomic_DNA"/>
</dbReference>
<reference evidence="2" key="2">
    <citation type="submission" date="2021-08" db="EMBL/GenBank/DDBJ databases">
        <authorList>
            <person name="Eriksson T."/>
        </authorList>
    </citation>
    <scope>NUCLEOTIDE SEQUENCE</scope>
    <source>
        <strain evidence="2">Stoneville</strain>
        <tissue evidence="2">Whole head</tissue>
    </source>
</reference>
<comment type="caution">
    <text evidence="2">The sequence shown here is derived from an EMBL/GenBank/DDBJ whole genome shotgun (WGS) entry which is preliminary data.</text>
</comment>
<keyword evidence="3" id="KW-1185">Reference proteome</keyword>
<organism evidence="2 3">
    <name type="scientific">Tenebrio molitor</name>
    <name type="common">Yellow mealworm beetle</name>
    <dbReference type="NCBI Taxonomy" id="7067"/>
    <lineage>
        <taxon>Eukaryota</taxon>
        <taxon>Metazoa</taxon>
        <taxon>Ecdysozoa</taxon>
        <taxon>Arthropoda</taxon>
        <taxon>Hexapoda</taxon>
        <taxon>Insecta</taxon>
        <taxon>Pterygota</taxon>
        <taxon>Neoptera</taxon>
        <taxon>Endopterygota</taxon>
        <taxon>Coleoptera</taxon>
        <taxon>Polyphaga</taxon>
        <taxon>Cucujiformia</taxon>
        <taxon>Tenebrionidae</taxon>
        <taxon>Tenebrio</taxon>
    </lineage>
</organism>
<protein>
    <submittedName>
        <fullName evidence="2">Uncharacterized protein</fullName>
    </submittedName>
</protein>
<feature type="compositionally biased region" description="Basic and acidic residues" evidence="1">
    <location>
        <begin position="442"/>
        <end position="458"/>
    </location>
</feature>
<evidence type="ECO:0000313" key="2">
    <source>
        <dbReference type="EMBL" id="KAH0811720.1"/>
    </source>
</evidence>
<feature type="compositionally biased region" description="Polar residues" evidence="1">
    <location>
        <begin position="365"/>
        <end position="374"/>
    </location>
</feature>
<gene>
    <name evidence="2" type="ORF">GEV33_011071</name>
</gene>
<dbReference type="Proteomes" id="UP000719412">
    <property type="component" value="Unassembled WGS sequence"/>
</dbReference>
<accession>A0A8J6H4L0</accession>
<feature type="compositionally biased region" description="Low complexity" evidence="1">
    <location>
        <begin position="152"/>
        <end position="162"/>
    </location>
</feature>